<reference evidence="1" key="1">
    <citation type="submission" date="2018-06" db="EMBL/GenBank/DDBJ databases">
        <authorList>
            <person name="Zhirakovskaya E."/>
        </authorList>
    </citation>
    <scope>NUCLEOTIDE SEQUENCE</scope>
</reference>
<accession>A0A3B0V6G1</accession>
<proteinExistence type="predicted"/>
<name>A0A3B0V6G1_9ZZZZ</name>
<dbReference type="AlphaFoldDB" id="A0A3B0V6G1"/>
<protein>
    <submittedName>
        <fullName evidence="1">Uncharacterized protein</fullName>
    </submittedName>
</protein>
<organism evidence="1">
    <name type="scientific">hydrothermal vent metagenome</name>
    <dbReference type="NCBI Taxonomy" id="652676"/>
    <lineage>
        <taxon>unclassified sequences</taxon>
        <taxon>metagenomes</taxon>
        <taxon>ecological metagenomes</taxon>
    </lineage>
</organism>
<dbReference type="InterPro" id="IPR045397">
    <property type="entry name" value="TumE-like"/>
</dbReference>
<sequence>MSIPNRPEYERLVYSLANHPQVHTSTLRLYSTSALTAIVQGELHLQNGLAVRVLEILDFRVGKIQNYSYAIYQEAEKIRWYDPQPHPENPALAATFPHHYHESPNIKHNRQAASGISFDSPNLLTLIADCIELNNS</sequence>
<gene>
    <name evidence="1" type="ORF">MNBD_CHLOROFLEXI01-2693</name>
</gene>
<evidence type="ECO:0000313" key="1">
    <source>
        <dbReference type="EMBL" id="VAW33567.1"/>
    </source>
</evidence>
<dbReference type="EMBL" id="UOEU01000459">
    <property type="protein sequence ID" value="VAW33567.1"/>
    <property type="molecule type" value="Genomic_DNA"/>
</dbReference>
<dbReference type="Pfam" id="PF20126">
    <property type="entry name" value="TumE"/>
    <property type="match status" value="1"/>
</dbReference>